<sequence length="311" mass="31595">MSDARRFGLATTLVAAGLGLPALASAATYSGIGNPFNIVLDFDSEVDFDGNGSTDSETLSSDLQSVFQQAKSFWETMVLGNRHDLAINALTIIAVGTGIDGAGGTLGAAGPTSISVYAGASEYAYASHGLMYFDTADLAAMYSGGTLFDVIVHEMAHVLGFGTLWNTTTYGGAFAGTQNLYTTGSGQYTGAFGLAVYNAEFGPGASSIPVDLDGGQGTANSHWAEDNYAGGAADIMTGYIGAPFSTPNSVLGYDFAATTVSGTTVASFADLGYITYVTDVAAAAVPLPAGAGLSLIGLGGLGALRLRRRRA</sequence>
<dbReference type="AlphaFoldDB" id="A0A327Y3Z1"/>
<organism evidence="3 4">
    <name type="scientific">Salipiger aestuarii</name>
    <dbReference type="NCBI Taxonomy" id="568098"/>
    <lineage>
        <taxon>Bacteria</taxon>
        <taxon>Pseudomonadati</taxon>
        <taxon>Pseudomonadota</taxon>
        <taxon>Alphaproteobacteria</taxon>
        <taxon>Rhodobacterales</taxon>
        <taxon>Roseobacteraceae</taxon>
        <taxon>Salipiger</taxon>
    </lineage>
</organism>
<proteinExistence type="predicted"/>
<name>A0A327Y3Z1_9RHOB</name>
<feature type="signal peptide" evidence="2">
    <location>
        <begin position="1"/>
        <end position="26"/>
    </location>
</feature>
<dbReference type="SUPFAM" id="SSF55486">
    <property type="entry name" value="Metalloproteases ('zincins'), catalytic domain"/>
    <property type="match status" value="1"/>
</dbReference>
<accession>A0A327Y3Z1</accession>
<keyword evidence="4" id="KW-1185">Reference proteome</keyword>
<reference evidence="3 4" key="1">
    <citation type="submission" date="2018-06" db="EMBL/GenBank/DDBJ databases">
        <title>Genomic Encyclopedia of Archaeal and Bacterial Type Strains, Phase II (KMG-II): from individual species to whole genera.</title>
        <authorList>
            <person name="Goeker M."/>
        </authorList>
    </citation>
    <scope>NUCLEOTIDE SEQUENCE [LARGE SCALE GENOMIC DNA]</scope>
    <source>
        <strain evidence="3 4">DSM 22011</strain>
    </source>
</reference>
<comment type="caution">
    <text evidence="3">The sequence shown here is derived from an EMBL/GenBank/DDBJ whole genome shotgun (WGS) entry which is preliminary data.</text>
</comment>
<keyword evidence="1" id="KW-0472">Membrane</keyword>
<dbReference type="OrthoDB" id="61573at2"/>
<evidence type="ECO:0000313" key="3">
    <source>
        <dbReference type="EMBL" id="RAK15157.1"/>
    </source>
</evidence>
<feature type="transmembrane region" description="Helical" evidence="1">
    <location>
        <begin position="280"/>
        <end position="304"/>
    </location>
</feature>
<keyword evidence="1" id="KW-1133">Transmembrane helix</keyword>
<feature type="chain" id="PRO_5016411949" description="Secreted protein" evidence="2">
    <location>
        <begin position="27"/>
        <end position="311"/>
    </location>
</feature>
<keyword evidence="2" id="KW-0732">Signal</keyword>
<evidence type="ECO:0008006" key="5">
    <source>
        <dbReference type="Google" id="ProtNLM"/>
    </source>
</evidence>
<keyword evidence="1" id="KW-0812">Transmembrane</keyword>
<dbReference type="RefSeq" id="WP_111550635.1">
    <property type="nucleotide sequence ID" value="NZ_LIQE01000030.1"/>
</dbReference>
<evidence type="ECO:0000256" key="1">
    <source>
        <dbReference type="SAM" id="Phobius"/>
    </source>
</evidence>
<dbReference type="EMBL" id="QLMG01000025">
    <property type="protein sequence ID" value="RAK15157.1"/>
    <property type="molecule type" value="Genomic_DNA"/>
</dbReference>
<gene>
    <name evidence="3" type="ORF">ATI53_102559</name>
</gene>
<evidence type="ECO:0000313" key="4">
    <source>
        <dbReference type="Proteomes" id="UP000249165"/>
    </source>
</evidence>
<protein>
    <recommendedName>
        <fullName evidence="5">Secreted protein</fullName>
    </recommendedName>
</protein>
<dbReference type="Proteomes" id="UP000249165">
    <property type="component" value="Unassembled WGS sequence"/>
</dbReference>
<evidence type="ECO:0000256" key="2">
    <source>
        <dbReference type="SAM" id="SignalP"/>
    </source>
</evidence>